<feature type="compositionally biased region" description="Polar residues" evidence="1">
    <location>
        <begin position="23"/>
        <end position="33"/>
    </location>
</feature>
<name>A0A0C2D4Q4_9BACT</name>
<reference evidence="2 3" key="1">
    <citation type="submission" date="2014-12" db="EMBL/GenBank/DDBJ databases">
        <title>Genome assembly of Enhygromyxa salina DSM 15201.</title>
        <authorList>
            <person name="Sharma G."/>
            <person name="Subramanian S."/>
        </authorList>
    </citation>
    <scope>NUCLEOTIDE SEQUENCE [LARGE SCALE GENOMIC DNA]</scope>
    <source>
        <strain evidence="2 3">DSM 15201</strain>
    </source>
</reference>
<dbReference type="AlphaFoldDB" id="A0A0C2D4Q4"/>
<evidence type="ECO:0000313" key="2">
    <source>
        <dbReference type="EMBL" id="KIG16680.1"/>
    </source>
</evidence>
<accession>A0A0C2D4Q4</accession>
<gene>
    <name evidence="2" type="ORF">DB30_04299</name>
</gene>
<dbReference type="Proteomes" id="UP000031599">
    <property type="component" value="Unassembled WGS sequence"/>
</dbReference>
<protein>
    <submittedName>
        <fullName evidence="2">Uncharacterized protein</fullName>
    </submittedName>
</protein>
<comment type="caution">
    <text evidence="2">The sequence shown here is derived from an EMBL/GenBank/DDBJ whole genome shotgun (WGS) entry which is preliminary data.</text>
</comment>
<dbReference type="EMBL" id="JMCC02000034">
    <property type="protein sequence ID" value="KIG16680.1"/>
    <property type="molecule type" value="Genomic_DNA"/>
</dbReference>
<feature type="region of interest" description="Disordered" evidence="1">
    <location>
        <begin position="1"/>
        <end position="40"/>
    </location>
</feature>
<sequence length="40" mass="4616">MRWAPSRFEAGTDMGPRHAKSLRWSSDQINSMRAMSPRPI</sequence>
<evidence type="ECO:0000313" key="3">
    <source>
        <dbReference type="Proteomes" id="UP000031599"/>
    </source>
</evidence>
<proteinExistence type="predicted"/>
<evidence type="ECO:0000256" key="1">
    <source>
        <dbReference type="SAM" id="MobiDB-lite"/>
    </source>
</evidence>
<organism evidence="2 3">
    <name type="scientific">Enhygromyxa salina</name>
    <dbReference type="NCBI Taxonomy" id="215803"/>
    <lineage>
        <taxon>Bacteria</taxon>
        <taxon>Pseudomonadati</taxon>
        <taxon>Myxococcota</taxon>
        <taxon>Polyangia</taxon>
        <taxon>Nannocystales</taxon>
        <taxon>Nannocystaceae</taxon>
        <taxon>Enhygromyxa</taxon>
    </lineage>
</organism>